<keyword evidence="1" id="KW-0732">Signal</keyword>
<keyword evidence="3" id="KW-1185">Reference proteome</keyword>
<name>A0A7S7LYB4_9BACT</name>
<dbReference type="AlphaFoldDB" id="A0A7S7LYB4"/>
<evidence type="ECO:0000313" key="2">
    <source>
        <dbReference type="EMBL" id="QOY52834.1"/>
    </source>
</evidence>
<dbReference type="Proteomes" id="UP000593994">
    <property type="component" value="Chromosome"/>
</dbReference>
<dbReference type="EMBL" id="CP054492">
    <property type="protein sequence ID" value="QOY52834.1"/>
    <property type="molecule type" value="Genomic_DNA"/>
</dbReference>
<organism evidence="2 3">
    <name type="scientific">Candidatus Sulfurimonas baltica</name>
    <dbReference type="NCBI Taxonomy" id="2740404"/>
    <lineage>
        <taxon>Bacteria</taxon>
        <taxon>Pseudomonadati</taxon>
        <taxon>Campylobacterota</taxon>
        <taxon>Epsilonproteobacteria</taxon>
        <taxon>Campylobacterales</taxon>
        <taxon>Sulfurimonadaceae</taxon>
        <taxon>Sulfurimonas</taxon>
    </lineage>
</organism>
<feature type="chain" id="PRO_5032894251" evidence="1">
    <location>
        <begin position="27"/>
        <end position="961"/>
    </location>
</feature>
<proteinExistence type="predicted"/>
<reference evidence="2 3" key="1">
    <citation type="submission" date="2020-05" db="EMBL/GenBank/DDBJ databases">
        <title>Sulfurimonas marisnigri, sp. nov., and Sulfurimonas baltica, sp. nov., manganese oxide reducing chemolithoautotrophs of the class Epsilonproteobacteria isolated from the pelagic redoxclines of the Black and Baltic Seas and emended description of the genus Sulfurimonas.</title>
        <authorList>
            <person name="Henkel J.V."/>
            <person name="Laudan C."/>
            <person name="Werner J."/>
            <person name="Neu T."/>
            <person name="Plewe S."/>
            <person name="Sproer C."/>
            <person name="Bunk B."/>
            <person name="Schulz-Vogt H.N."/>
        </authorList>
    </citation>
    <scope>NUCLEOTIDE SEQUENCE [LARGE SCALE GENOMIC DNA]</scope>
    <source>
        <strain evidence="2 3">GD2</strain>
    </source>
</reference>
<dbReference type="RefSeq" id="WP_194371248.1">
    <property type="nucleotide sequence ID" value="NZ_CP054492.1"/>
</dbReference>
<protein>
    <submittedName>
        <fullName evidence="2">Uncharacterized protein</fullName>
    </submittedName>
</protein>
<feature type="signal peptide" evidence="1">
    <location>
        <begin position="1"/>
        <end position="26"/>
    </location>
</feature>
<evidence type="ECO:0000256" key="1">
    <source>
        <dbReference type="SAM" id="SignalP"/>
    </source>
</evidence>
<sequence length="961" mass="100303">MRKFSYKNIGISILTASMLLTGCSSSGGGTSSDPVVAADTVISGAAVDGYLYLATVCVDLNVTGVCNIGSDPITSTDINGSFTLTMTPEQKAIAEINKAPMLVYGGTDVDTNQPFVGSLKAPLETKATINITPITTMVEAVLASGGTVDDAKQKVADALGLDVNDVDKDPVAEALSDGGTTDLLRSALTIHKIIEVLAAASVADGSQTNKDAAVTAIYSSLANAIVTVSGLVADSNGTAGMAEIVTVASQETNTSLSSGAQEAVVLAQTIEDQLEVALPTGTTGTTSETISSTAIGFDDAIEEYEARVETSIDNNTTISDTEVLLETDPFELKTIALVDLLSGYSITASEGDINATINIAGYTFTTTTAELLALSGVPTSITNPLSIAYNEDLVEAYLLNLDIVASDSAVYHIAILEGFSSDMTTAAFSELIHATGNAELMALALVITPPEGLALLTDVEQAKAIFTELRTQAMSVVDYDNSGTPGFLDTEALSMESALNGAAIDIGFLGEALDGIITRTNFAMDTNQTTLNYTIPGTTRNVTLTDNNISGSVSWGYAILDTNNNAWSGTVTYPDIVDENLSAFSYTTLTANIVGTLPQTYEIDTNASLINSQSFDGSVTVTKTTEGASIAIEGSVSSNGDSFTISNLTANVGYDVNATTGEPIGNYFKLNGLTLAGTVGNYSVNGTLTVNSYAQNTLWAAKGGIVDVPYSSFGVNFTCSDMSAPVGDLTFNFDGASYIPDYTYAYDNGVQIQSENYFNDINVDAQYSDIVNLGNYTGLSCSIGTLQVSSYGSWNWSESNIYNSGWLPSEITFNGTLTNTTASVTGDLNAQWLNVVTIDLDGIDATPLVDVTFDGSLNMPSRPEMALHLGFTNSATQNNITATYSYDTTAIVASAVFDSNMTNGEITITSDGITADVVVDNGGINYTTSTLTKGSLTLGSFEDRAGVPVIKYVDGSFESLP</sequence>
<evidence type="ECO:0000313" key="3">
    <source>
        <dbReference type="Proteomes" id="UP000593994"/>
    </source>
</evidence>
<dbReference type="KEGG" id="sbal:HUE88_03870"/>
<gene>
    <name evidence="2" type="ORF">HUE88_03870</name>
</gene>
<dbReference type="PROSITE" id="PS51257">
    <property type="entry name" value="PROKAR_LIPOPROTEIN"/>
    <property type="match status" value="1"/>
</dbReference>
<accession>A0A7S7LYB4</accession>